<keyword evidence="3" id="KW-0812">Transmembrane</keyword>
<dbReference type="EMBL" id="JAXIOK010000016">
    <property type="protein sequence ID" value="KAK4752694.1"/>
    <property type="molecule type" value="Genomic_DNA"/>
</dbReference>
<organism evidence="4 5">
    <name type="scientific">Trapa incisa</name>
    <dbReference type="NCBI Taxonomy" id="236973"/>
    <lineage>
        <taxon>Eukaryota</taxon>
        <taxon>Viridiplantae</taxon>
        <taxon>Streptophyta</taxon>
        <taxon>Embryophyta</taxon>
        <taxon>Tracheophyta</taxon>
        <taxon>Spermatophyta</taxon>
        <taxon>Magnoliopsida</taxon>
        <taxon>eudicotyledons</taxon>
        <taxon>Gunneridae</taxon>
        <taxon>Pentapetalae</taxon>
        <taxon>rosids</taxon>
        <taxon>malvids</taxon>
        <taxon>Myrtales</taxon>
        <taxon>Lythraceae</taxon>
        <taxon>Trapa</taxon>
    </lineage>
</organism>
<dbReference type="AlphaFoldDB" id="A0AAN7JS22"/>
<dbReference type="PANTHER" id="PTHR34562:SF8">
    <property type="entry name" value="WPP DOMAIN-INTERACTING PROTEIN 1"/>
    <property type="match status" value="1"/>
</dbReference>
<feature type="coiled-coil region" evidence="1">
    <location>
        <begin position="136"/>
        <end position="177"/>
    </location>
</feature>
<evidence type="ECO:0000313" key="4">
    <source>
        <dbReference type="EMBL" id="KAK4752694.1"/>
    </source>
</evidence>
<evidence type="ECO:0000256" key="3">
    <source>
        <dbReference type="SAM" id="Phobius"/>
    </source>
</evidence>
<evidence type="ECO:0000256" key="2">
    <source>
        <dbReference type="SAM" id="MobiDB-lite"/>
    </source>
</evidence>
<keyword evidence="3" id="KW-1133">Transmembrane helix</keyword>
<dbReference type="InterPro" id="IPR044696">
    <property type="entry name" value="WIP1/2/3"/>
</dbReference>
<name>A0AAN7JS22_9MYRT</name>
<feature type="region of interest" description="Disordered" evidence="2">
    <location>
        <begin position="1"/>
        <end position="29"/>
    </location>
</feature>
<accession>A0AAN7JS22</accession>
<protein>
    <submittedName>
        <fullName evidence="4">Uncharacterized protein</fullName>
    </submittedName>
</protein>
<feature type="compositionally biased region" description="Polar residues" evidence="2">
    <location>
        <begin position="1"/>
        <end position="14"/>
    </location>
</feature>
<feature type="transmembrane region" description="Helical" evidence="3">
    <location>
        <begin position="278"/>
        <end position="298"/>
    </location>
</feature>
<keyword evidence="5" id="KW-1185">Reference proteome</keyword>
<keyword evidence="1" id="KW-0175">Coiled coil</keyword>
<gene>
    <name evidence="4" type="ORF">SAY87_021492</name>
</gene>
<evidence type="ECO:0000313" key="5">
    <source>
        <dbReference type="Proteomes" id="UP001345219"/>
    </source>
</evidence>
<evidence type="ECO:0000256" key="1">
    <source>
        <dbReference type="SAM" id="Coils"/>
    </source>
</evidence>
<reference evidence="4 5" key="1">
    <citation type="journal article" date="2023" name="Hortic Res">
        <title>Pangenome of water caltrop reveals structural variations and asymmetric subgenome divergence after allopolyploidization.</title>
        <authorList>
            <person name="Zhang X."/>
            <person name="Chen Y."/>
            <person name="Wang L."/>
            <person name="Yuan Y."/>
            <person name="Fang M."/>
            <person name="Shi L."/>
            <person name="Lu R."/>
            <person name="Comes H.P."/>
            <person name="Ma Y."/>
            <person name="Chen Y."/>
            <person name="Huang G."/>
            <person name="Zhou Y."/>
            <person name="Zheng Z."/>
            <person name="Qiu Y."/>
        </authorList>
    </citation>
    <scope>NUCLEOTIDE SEQUENCE [LARGE SCALE GENOMIC DNA]</scope>
    <source>
        <tissue evidence="4">Roots</tissue>
    </source>
</reference>
<keyword evidence="3" id="KW-0472">Membrane</keyword>
<dbReference type="Proteomes" id="UP001345219">
    <property type="component" value="Chromosome 16"/>
</dbReference>
<comment type="caution">
    <text evidence="4">The sequence shown here is derived from an EMBL/GenBank/DDBJ whole genome shotgun (WGS) entry which is preliminary data.</text>
</comment>
<sequence>MEQKATFSTASIGRSGQYDGEPDNDAEGIELLSNKEVPIGFSKPNTGELTDCFQDDSVAEIPWKVRKEKHEGHHHSMDCDPIVESILSLKSVQESLERELQKFADIGKEPLSHLSENGCSLHCDRLDLEQNSRTPLGILEMQVLTLTENIKNLESKLEEARTTLKVKEAQISEFEAALSQSQLPKGEPGSDKDELELESLFRQKIEAEIEYLIMTRKVQTLRIEEQQSLVDVQSRMRSNLQKMEAETAMLKKQADNLSFVGIRRMDKVLRFQNSTCKASFYLMLQLLLLLVVSWLFILRLSLESAFPAPT</sequence>
<proteinExistence type="predicted"/>
<dbReference type="PANTHER" id="PTHR34562">
    <property type="entry name" value="WPP DOMAIN-INTERACTING PROTEIN 2"/>
    <property type="match status" value="1"/>
</dbReference>